<name>A0A813LVN0_POLGL</name>
<accession>A0A813LVN0</accession>
<evidence type="ECO:0000256" key="2">
    <source>
        <dbReference type="ARBA" id="ARBA00022490"/>
    </source>
</evidence>
<sequence>VSDRHAQLIGHVNKKQKIRYTVKLKEECAQLRLDLSKARHRLMQLEGVRRCDSLFGALSSLGYAPTVIEHEVKSSAAKGRPSGQEPSSSPAASPQPKLGALHTAGGARSSLVPSPLRAVADGRTSRISPRILVGGAPAVVRGGSAAQAQATEEALLRCRIQERALERVNSDFQHLVSLVECAVVGETITCQLTTDDGKPSAQEANFAHLLKSLRSVIASQRVRSGKAVGPAPSLRAEGDAPSTPRDRRADLPADREVASPLNLGKRDFDLDDQSDEEDKENLGSQLEGNQEITDTLLPLKQDSLPGSRRSSGARLEAF</sequence>
<feature type="compositionally biased region" description="Basic and acidic residues" evidence="4">
    <location>
        <begin position="244"/>
        <end position="257"/>
    </location>
</feature>
<dbReference type="Proteomes" id="UP000626109">
    <property type="component" value="Unassembled WGS sequence"/>
</dbReference>
<evidence type="ECO:0000313" key="7">
    <source>
        <dbReference type="Proteomes" id="UP000626109"/>
    </source>
</evidence>
<feature type="compositionally biased region" description="Acidic residues" evidence="4">
    <location>
        <begin position="269"/>
        <end position="279"/>
    </location>
</feature>
<feature type="compositionally biased region" description="Polar residues" evidence="4">
    <location>
        <begin position="282"/>
        <end position="293"/>
    </location>
</feature>
<evidence type="ECO:0000256" key="3">
    <source>
        <dbReference type="ARBA" id="ARBA00023212"/>
    </source>
</evidence>
<keyword evidence="2" id="KW-0963">Cytoplasm</keyword>
<feature type="region of interest" description="Disordered" evidence="4">
    <location>
        <begin position="73"/>
        <end position="109"/>
    </location>
</feature>
<dbReference type="GO" id="GO:0005819">
    <property type="term" value="C:spindle"/>
    <property type="evidence" value="ECO:0007669"/>
    <property type="project" value="UniProtKB-SubCell"/>
</dbReference>
<comment type="subcellular location">
    <subcellularLocation>
        <location evidence="1">Cytoplasm</location>
        <location evidence="1">Cytoskeleton</location>
        <location evidence="1">Spindle</location>
    </subcellularLocation>
</comment>
<feature type="region of interest" description="Disordered" evidence="4">
    <location>
        <begin position="224"/>
        <end position="318"/>
    </location>
</feature>
<dbReference type="InterPro" id="IPR031794">
    <property type="entry name" value="HMMR_C"/>
</dbReference>
<gene>
    <name evidence="6" type="ORF">PGLA2088_LOCUS49667</name>
</gene>
<organism evidence="6 7">
    <name type="scientific">Polarella glacialis</name>
    <name type="common">Dinoflagellate</name>
    <dbReference type="NCBI Taxonomy" id="89957"/>
    <lineage>
        <taxon>Eukaryota</taxon>
        <taxon>Sar</taxon>
        <taxon>Alveolata</taxon>
        <taxon>Dinophyceae</taxon>
        <taxon>Suessiales</taxon>
        <taxon>Suessiaceae</taxon>
        <taxon>Polarella</taxon>
    </lineage>
</organism>
<keyword evidence="3" id="KW-0206">Cytoskeleton</keyword>
<dbReference type="Pfam" id="PF15908">
    <property type="entry name" value="HMMR_C"/>
    <property type="match status" value="1"/>
</dbReference>
<evidence type="ECO:0000259" key="5">
    <source>
        <dbReference type="Pfam" id="PF15908"/>
    </source>
</evidence>
<feature type="compositionally biased region" description="Low complexity" evidence="4">
    <location>
        <begin position="81"/>
        <end position="96"/>
    </location>
</feature>
<reference evidence="6" key="1">
    <citation type="submission" date="2021-02" db="EMBL/GenBank/DDBJ databases">
        <authorList>
            <person name="Dougan E. K."/>
            <person name="Rhodes N."/>
            <person name="Thang M."/>
            <person name="Chan C."/>
        </authorList>
    </citation>
    <scope>NUCLEOTIDE SEQUENCE</scope>
</reference>
<feature type="domain" description="Hyaluronan-mediated motility receptor C-terminal" evidence="5">
    <location>
        <begin position="1"/>
        <end position="44"/>
    </location>
</feature>
<evidence type="ECO:0000256" key="4">
    <source>
        <dbReference type="SAM" id="MobiDB-lite"/>
    </source>
</evidence>
<evidence type="ECO:0000313" key="6">
    <source>
        <dbReference type="EMBL" id="CAE8739564.1"/>
    </source>
</evidence>
<comment type="caution">
    <text evidence="6">The sequence shown here is derived from an EMBL/GenBank/DDBJ whole genome shotgun (WGS) entry which is preliminary data.</text>
</comment>
<proteinExistence type="predicted"/>
<dbReference type="AlphaFoldDB" id="A0A813LVN0"/>
<protein>
    <recommendedName>
        <fullName evidence="5">Hyaluronan-mediated motility receptor C-terminal domain-containing protein</fullName>
    </recommendedName>
</protein>
<feature type="non-terminal residue" evidence="6">
    <location>
        <position position="1"/>
    </location>
</feature>
<dbReference type="EMBL" id="CAJNNW010037122">
    <property type="protein sequence ID" value="CAE8739564.1"/>
    <property type="molecule type" value="Genomic_DNA"/>
</dbReference>
<evidence type="ECO:0000256" key="1">
    <source>
        <dbReference type="ARBA" id="ARBA00004186"/>
    </source>
</evidence>